<evidence type="ECO:0000313" key="3">
    <source>
        <dbReference type="Proteomes" id="UP001497623"/>
    </source>
</evidence>
<dbReference type="AlphaFoldDB" id="A0AAV2S0Y8"/>
<evidence type="ECO:0000259" key="1">
    <source>
        <dbReference type="Pfam" id="PF16087"/>
    </source>
</evidence>
<proteinExistence type="predicted"/>
<evidence type="ECO:0000313" key="2">
    <source>
        <dbReference type="EMBL" id="CAL4147452.1"/>
    </source>
</evidence>
<keyword evidence="3" id="KW-1185">Reference proteome</keyword>
<accession>A0AAV2S0Y8</accession>
<organism evidence="2 3">
    <name type="scientific">Meganyctiphanes norvegica</name>
    <name type="common">Northern krill</name>
    <name type="synonym">Thysanopoda norvegica</name>
    <dbReference type="NCBI Taxonomy" id="48144"/>
    <lineage>
        <taxon>Eukaryota</taxon>
        <taxon>Metazoa</taxon>
        <taxon>Ecdysozoa</taxon>
        <taxon>Arthropoda</taxon>
        <taxon>Crustacea</taxon>
        <taxon>Multicrustacea</taxon>
        <taxon>Malacostraca</taxon>
        <taxon>Eumalacostraca</taxon>
        <taxon>Eucarida</taxon>
        <taxon>Euphausiacea</taxon>
        <taxon>Euphausiidae</taxon>
        <taxon>Meganyctiphanes</taxon>
    </lineage>
</organism>
<protein>
    <recommendedName>
        <fullName evidence="1">DUF4817 domain-containing protein</fullName>
    </recommendedName>
</protein>
<dbReference type="InterPro" id="IPR032135">
    <property type="entry name" value="DUF4817"/>
</dbReference>
<dbReference type="EMBL" id="CAXKWB010035891">
    <property type="protein sequence ID" value="CAL4147452.1"/>
    <property type="molecule type" value="Genomic_DNA"/>
</dbReference>
<reference evidence="2 3" key="1">
    <citation type="submission" date="2024-05" db="EMBL/GenBank/DDBJ databases">
        <authorList>
            <person name="Wallberg A."/>
        </authorList>
    </citation>
    <scope>NUCLEOTIDE SEQUENCE [LARGE SCALE GENOMIC DNA]</scope>
</reference>
<name>A0AAV2S0Y8_MEGNR</name>
<gene>
    <name evidence="2" type="ORF">MNOR_LOCUS30034</name>
</gene>
<sequence length="138" mass="16341">MPKSKKKKVFHQKKKSFEYKWTIKQKMQCAQWFDEYKSVTLVRREYRRMFNEKSPSTTSIRSWHQKLMETGNVLDKKITGRPSLSHEIVDMVRKDYLRSPEKSARKRAQELGLCHTSVSKILNASSPLSSVLRDYSQI</sequence>
<dbReference type="Pfam" id="PF16087">
    <property type="entry name" value="DUF4817"/>
    <property type="match status" value="1"/>
</dbReference>
<comment type="caution">
    <text evidence="2">The sequence shown here is derived from an EMBL/GenBank/DDBJ whole genome shotgun (WGS) entry which is preliminary data.</text>
</comment>
<feature type="domain" description="DUF4817" evidence="1">
    <location>
        <begin position="22"/>
        <end position="73"/>
    </location>
</feature>
<dbReference type="Proteomes" id="UP001497623">
    <property type="component" value="Unassembled WGS sequence"/>
</dbReference>